<feature type="domain" description="EF-hand" evidence="2">
    <location>
        <begin position="75"/>
        <end position="110"/>
    </location>
</feature>
<dbReference type="CDD" id="cd00051">
    <property type="entry name" value="EFh"/>
    <property type="match status" value="1"/>
</dbReference>
<proteinExistence type="predicted"/>
<dbReference type="InterPro" id="IPR052603">
    <property type="entry name" value="EFCB6"/>
</dbReference>
<gene>
    <name evidence="3" type="ORF">PCOR1329_LOCUS8016</name>
</gene>
<name>A0ABN9Q1W1_9DINO</name>
<dbReference type="PANTHER" id="PTHR20875">
    <property type="entry name" value="EF-HAND CALCIUM-BINDING DOMAIN-CONTAINING PROTEIN 6-RELATED"/>
    <property type="match status" value="1"/>
</dbReference>
<dbReference type="InterPro" id="IPR002048">
    <property type="entry name" value="EF_hand_dom"/>
</dbReference>
<dbReference type="InterPro" id="IPR011992">
    <property type="entry name" value="EF-hand-dom_pair"/>
</dbReference>
<dbReference type="Pfam" id="PF13499">
    <property type="entry name" value="EF-hand_7"/>
    <property type="match status" value="1"/>
</dbReference>
<evidence type="ECO:0000313" key="3">
    <source>
        <dbReference type="EMBL" id="CAK0799622.1"/>
    </source>
</evidence>
<comment type="caution">
    <text evidence="3">The sequence shown here is derived from an EMBL/GenBank/DDBJ whole genome shotgun (WGS) entry which is preliminary data.</text>
</comment>
<dbReference type="PROSITE" id="PS50222">
    <property type="entry name" value="EF_HAND_2"/>
    <property type="match status" value="2"/>
</dbReference>
<dbReference type="Proteomes" id="UP001189429">
    <property type="component" value="Unassembled WGS sequence"/>
</dbReference>
<reference evidence="3" key="1">
    <citation type="submission" date="2023-10" db="EMBL/GenBank/DDBJ databases">
        <authorList>
            <person name="Chen Y."/>
            <person name="Shah S."/>
            <person name="Dougan E. K."/>
            <person name="Thang M."/>
            <person name="Chan C."/>
        </authorList>
    </citation>
    <scope>NUCLEOTIDE SEQUENCE [LARGE SCALE GENOMIC DNA]</scope>
</reference>
<sequence>MLCEAPVRVTFGVNRWLHGLVLDLMPGQTIKVYNHEFLIIDMDEYTKKRVAEPDMPNFAFDLEAVLHKLRSSLLQSHPQVRDIFRRLDTDHDGVLTFSEFKKALQKFNMMLTDPEIEQVMRHFDHDKNGQ</sequence>
<protein>
    <recommendedName>
        <fullName evidence="2">EF-hand domain-containing protein</fullName>
    </recommendedName>
</protein>
<dbReference type="PANTHER" id="PTHR20875:SF0">
    <property type="entry name" value="GH12158P"/>
    <property type="match status" value="1"/>
</dbReference>
<feature type="domain" description="EF-hand" evidence="2">
    <location>
        <begin position="111"/>
        <end position="130"/>
    </location>
</feature>
<feature type="non-terminal residue" evidence="3">
    <location>
        <position position="130"/>
    </location>
</feature>
<evidence type="ECO:0000259" key="2">
    <source>
        <dbReference type="PROSITE" id="PS50222"/>
    </source>
</evidence>
<dbReference type="EMBL" id="CAUYUJ010002192">
    <property type="protein sequence ID" value="CAK0799622.1"/>
    <property type="molecule type" value="Genomic_DNA"/>
</dbReference>
<organism evidence="3 4">
    <name type="scientific">Prorocentrum cordatum</name>
    <dbReference type="NCBI Taxonomy" id="2364126"/>
    <lineage>
        <taxon>Eukaryota</taxon>
        <taxon>Sar</taxon>
        <taxon>Alveolata</taxon>
        <taxon>Dinophyceae</taxon>
        <taxon>Prorocentrales</taxon>
        <taxon>Prorocentraceae</taxon>
        <taxon>Prorocentrum</taxon>
    </lineage>
</organism>
<dbReference type="PROSITE" id="PS00018">
    <property type="entry name" value="EF_HAND_1"/>
    <property type="match status" value="1"/>
</dbReference>
<dbReference type="InterPro" id="IPR018247">
    <property type="entry name" value="EF_Hand_1_Ca_BS"/>
</dbReference>
<evidence type="ECO:0000313" key="4">
    <source>
        <dbReference type="Proteomes" id="UP001189429"/>
    </source>
</evidence>
<evidence type="ECO:0000256" key="1">
    <source>
        <dbReference type="ARBA" id="ARBA00022837"/>
    </source>
</evidence>
<dbReference type="Gene3D" id="2.30.29.170">
    <property type="match status" value="1"/>
</dbReference>
<dbReference type="Gene3D" id="1.10.238.10">
    <property type="entry name" value="EF-hand"/>
    <property type="match status" value="1"/>
</dbReference>
<dbReference type="SUPFAM" id="SSF47473">
    <property type="entry name" value="EF-hand"/>
    <property type="match status" value="1"/>
</dbReference>
<keyword evidence="4" id="KW-1185">Reference proteome</keyword>
<accession>A0ABN9Q1W1</accession>
<keyword evidence="1" id="KW-0106">Calcium</keyword>
<dbReference type="SMART" id="SM00054">
    <property type="entry name" value="EFh"/>
    <property type="match status" value="1"/>
</dbReference>